<name>A0AAJ0F115_9PEZI</name>
<dbReference type="Pfam" id="PF13302">
    <property type="entry name" value="Acetyltransf_3"/>
    <property type="match status" value="1"/>
</dbReference>
<organism evidence="3 4">
    <name type="scientific">Colletotrichum godetiae</name>
    <dbReference type="NCBI Taxonomy" id="1209918"/>
    <lineage>
        <taxon>Eukaryota</taxon>
        <taxon>Fungi</taxon>
        <taxon>Dikarya</taxon>
        <taxon>Ascomycota</taxon>
        <taxon>Pezizomycotina</taxon>
        <taxon>Sordariomycetes</taxon>
        <taxon>Hypocreomycetidae</taxon>
        <taxon>Glomerellales</taxon>
        <taxon>Glomerellaceae</taxon>
        <taxon>Colletotrichum</taxon>
        <taxon>Colletotrichum acutatum species complex</taxon>
    </lineage>
</organism>
<dbReference type="PANTHER" id="PTHR43792">
    <property type="entry name" value="GNAT FAMILY, PUTATIVE (AFU_ORTHOLOGUE AFUA_3G00765)-RELATED-RELATED"/>
    <property type="match status" value="1"/>
</dbReference>
<dbReference type="GeneID" id="85458757"/>
<dbReference type="RefSeq" id="XP_060432732.1">
    <property type="nucleotide sequence ID" value="XM_060574231.1"/>
</dbReference>
<dbReference type="InterPro" id="IPR000182">
    <property type="entry name" value="GNAT_dom"/>
</dbReference>
<protein>
    <submittedName>
        <fullName evidence="3">GNAT domain-containing protein</fullName>
    </submittedName>
</protein>
<accession>A0AAJ0F115</accession>
<dbReference type="Gene3D" id="3.40.630.30">
    <property type="match status" value="1"/>
</dbReference>
<dbReference type="EMBL" id="JAHMHR010000009">
    <property type="protein sequence ID" value="KAK1689037.1"/>
    <property type="molecule type" value="Genomic_DNA"/>
</dbReference>
<evidence type="ECO:0000259" key="2">
    <source>
        <dbReference type="Pfam" id="PF13302"/>
    </source>
</evidence>
<keyword evidence="4" id="KW-1185">Reference proteome</keyword>
<reference evidence="3" key="1">
    <citation type="submission" date="2021-06" db="EMBL/GenBank/DDBJ databases">
        <title>Comparative genomics, transcriptomics and evolutionary studies reveal genomic signatures of adaptation to plant cell wall in hemibiotrophic fungi.</title>
        <authorList>
            <consortium name="DOE Joint Genome Institute"/>
            <person name="Baroncelli R."/>
            <person name="Diaz J.F."/>
            <person name="Benocci T."/>
            <person name="Peng M."/>
            <person name="Battaglia E."/>
            <person name="Haridas S."/>
            <person name="Andreopoulos W."/>
            <person name="Labutti K."/>
            <person name="Pangilinan J."/>
            <person name="Floch G.L."/>
            <person name="Makela M.R."/>
            <person name="Henrissat B."/>
            <person name="Grigoriev I.V."/>
            <person name="Crouch J.A."/>
            <person name="De Vries R.P."/>
            <person name="Sukno S.A."/>
            <person name="Thon M.R."/>
        </authorList>
    </citation>
    <scope>NUCLEOTIDE SEQUENCE</scope>
    <source>
        <strain evidence="3">CBS 193.32</strain>
    </source>
</reference>
<feature type="region of interest" description="Disordered" evidence="1">
    <location>
        <begin position="88"/>
        <end position="109"/>
    </location>
</feature>
<dbReference type="InterPro" id="IPR051531">
    <property type="entry name" value="N-acetyltransferase"/>
</dbReference>
<dbReference type="GO" id="GO:0016747">
    <property type="term" value="F:acyltransferase activity, transferring groups other than amino-acyl groups"/>
    <property type="evidence" value="ECO:0007669"/>
    <property type="project" value="InterPro"/>
</dbReference>
<proteinExistence type="predicted"/>
<dbReference type="InterPro" id="IPR016181">
    <property type="entry name" value="Acyl_CoA_acyltransferase"/>
</dbReference>
<dbReference type="PANTHER" id="PTHR43792:SF1">
    <property type="entry name" value="N-ACETYLTRANSFERASE DOMAIN-CONTAINING PROTEIN"/>
    <property type="match status" value="1"/>
</dbReference>
<evidence type="ECO:0000313" key="4">
    <source>
        <dbReference type="Proteomes" id="UP001224890"/>
    </source>
</evidence>
<dbReference type="AlphaFoldDB" id="A0AAJ0F115"/>
<dbReference type="SUPFAM" id="SSF55729">
    <property type="entry name" value="Acyl-CoA N-acyltransferases (Nat)"/>
    <property type="match status" value="1"/>
</dbReference>
<dbReference type="Proteomes" id="UP001224890">
    <property type="component" value="Unassembled WGS sequence"/>
</dbReference>
<sequence length="171" mass="19217">MMKEGGFSFALSRNYPTEERINNNDNDSECDMDRNDEVVKAKVIGFIGITSPPQIFYIFQRESWGRGYATEALRAFLGAYWAAGKEVSDGGANGPDGRRSLSSTPENETQRVWHGEEELCDVLEAPVHDGNVGSQTVLRRCGFEFAWETVTSAHGRDDVRCMVYRIERPRG</sequence>
<gene>
    <name evidence="3" type="ORF">BDP55DRAFT_653935</name>
</gene>
<evidence type="ECO:0000313" key="3">
    <source>
        <dbReference type="EMBL" id="KAK1689037.1"/>
    </source>
</evidence>
<comment type="caution">
    <text evidence="3">The sequence shown here is derived from an EMBL/GenBank/DDBJ whole genome shotgun (WGS) entry which is preliminary data.</text>
</comment>
<evidence type="ECO:0000256" key="1">
    <source>
        <dbReference type="SAM" id="MobiDB-lite"/>
    </source>
</evidence>
<feature type="domain" description="N-acetyltransferase" evidence="2">
    <location>
        <begin position="40"/>
        <end position="144"/>
    </location>
</feature>